<evidence type="ECO:0000313" key="2">
    <source>
        <dbReference type="Proteomes" id="UP000243459"/>
    </source>
</evidence>
<dbReference type="EMBL" id="CM007390">
    <property type="protein sequence ID" value="ONK56309.1"/>
    <property type="molecule type" value="Genomic_DNA"/>
</dbReference>
<gene>
    <name evidence="1" type="ORF">A4U43_C10F6570</name>
</gene>
<name>A0A5P1E1K8_ASPOF</name>
<dbReference type="AlphaFoldDB" id="A0A5P1E1K8"/>
<evidence type="ECO:0000313" key="1">
    <source>
        <dbReference type="EMBL" id="ONK56309.1"/>
    </source>
</evidence>
<sequence>MWLEEFVVKRNPSFCWRTEIARMMQKGGSGCGSCSRLMRRGFAGLVPSDWVEWVFRERATLPAGLGLTSVDCRLGRRMWVTCGKGIGVEGVFAFDEVGIGWMLLMGSRMDVGWVCGQVGCMLRLFGFARVVGIGLAGRQFWGEWALDLLIVIGCLSGGGNWESGGY</sequence>
<accession>A0A5P1E1K8</accession>
<dbReference type="Proteomes" id="UP000243459">
    <property type="component" value="Chromosome 10"/>
</dbReference>
<keyword evidence="2" id="KW-1185">Reference proteome</keyword>
<protein>
    <submittedName>
        <fullName evidence="1">Uncharacterized protein</fullName>
    </submittedName>
</protein>
<dbReference type="Gramene" id="ONK56309">
    <property type="protein sequence ID" value="ONK56309"/>
    <property type="gene ID" value="A4U43_C10F6570"/>
</dbReference>
<proteinExistence type="predicted"/>
<organism evidence="1 2">
    <name type="scientific">Asparagus officinalis</name>
    <name type="common">Garden asparagus</name>
    <dbReference type="NCBI Taxonomy" id="4686"/>
    <lineage>
        <taxon>Eukaryota</taxon>
        <taxon>Viridiplantae</taxon>
        <taxon>Streptophyta</taxon>
        <taxon>Embryophyta</taxon>
        <taxon>Tracheophyta</taxon>
        <taxon>Spermatophyta</taxon>
        <taxon>Magnoliopsida</taxon>
        <taxon>Liliopsida</taxon>
        <taxon>Asparagales</taxon>
        <taxon>Asparagaceae</taxon>
        <taxon>Asparagoideae</taxon>
        <taxon>Asparagus</taxon>
    </lineage>
</organism>
<reference evidence="2" key="1">
    <citation type="journal article" date="2017" name="Nat. Commun.">
        <title>The asparagus genome sheds light on the origin and evolution of a young Y chromosome.</title>
        <authorList>
            <person name="Harkess A."/>
            <person name="Zhou J."/>
            <person name="Xu C."/>
            <person name="Bowers J.E."/>
            <person name="Van der Hulst R."/>
            <person name="Ayyampalayam S."/>
            <person name="Mercati F."/>
            <person name="Riccardi P."/>
            <person name="McKain M.R."/>
            <person name="Kakrana A."/>
            <person name="Tang H."/>
            <person name="Ray J."/>
            <person name="Groenendijk J."/>
            <person name="Arikit S."/>
            <person name="Mathioni S.M."/>
            <person name="Nakano M."/>
            <person name="Shan H."/>
            <person name="Telgmann-Rauber A."/>
            <person name="Kanno A."/>
            <person name="Yue Z."/>
            <person name="Chen H."/>
            <person name="Li W."/>
            <person name="Chen Y."/>
            <person name="Xu X."/>
            <person name="Zhang Y."/>
            <person name="Luo S."/>
            <person name="Chen H."/>
            <person name="Gao J."/>
            <person name="Mao Z."/>
            <person name="Pires J.C."/>
            <person name="Luo M."/>
            <person name="Kudrna D."/>
            <person name="Wing R.A."/>
            <person name="Meyers B.C."/>
            <person name="Yi K."/>
            <person name="Kong H."/>
            <person name="Lavrijsen P."/>
            <person name="Sunseri F."/>
            <person name="Falavigna A."/>
            <person name="Ye Y."/>
            <person name="Leebens-Mack J.H."/>
            <person name="Chen G."/>
        </authorList>
    </citation>
    <scope>NUCLEOTIDE SEQUENCE [LARGE SCALE GENOMIC DNA]</scope>
    <source>
        <strain evidence="2">cv. DH0086</strain>
    </source>
</reference>